<feature type="transmembrane region" description="Helical" evidence="5">
    <location>
        <begin position="223"/>
        <end position="241"/>
    </location>
</feature>
<dbReference type="GO" id="GO:0006508">
    <property type="term" value="P:proteolysis"/>
    <property type="evidence" value="ECO:0007669"/>
    <property type="project" value="UniProtKB-KW"/>
</dbReference>
<evidence type="ECO:0000256" key="2">
    <source>
        <dbReference type="ARBA" id="ARBA00022692"/>
    </source>
</evidence>
<comment type="subcellular location">
    <subcellularLocation>
        <location evidence="1">Membrane</location>
        <topology evidence="1">Multi-pass membrane protein</topology>
    </subcellularLocation>
</comment>
<keyword evidence="2 5" id="KW-0812">Transmembrane</keyword>
<dbReference type="InterPro" id="IPR051200">
    <property type="entry name" value="Host-pathogen_enzymatic-act"/>
</dbReference>
<keyword evidence="3 5" id="KW-1133">Transmembrane helix</keyword>
<feature type="domain" description="Peptidase S54 rhomboid" evidence="6">
    <location>
        <begin position="54"/>
        <end position="215"/>
    </location>
</feature>
<name>A0A1B4LGG2_9BURK</name>
<dbReference type="EMBL" id="CP013420">
    <property type="protein sequence ID" value="AOJ76272.1"/>
    <property type="molecule type" value="Genomic_DNA"/>
</dbReference>
<evidence type="ECO:0000313" key="8">
    <source>
        <dbReference type="Proteomes" id="UP000243680"/>
    </source>
</evidence>
<feature type="transmembrane region" description="Helical" evidence="5">
    <location>
        <begin position="98"/>
        <end position="117"/>
    </location>
</feature>
<feature type="transmembrane region" description="Helical" evidence="5">
    <location>
        <begin position="137"/>
        <end position="159"/>
    </location>
</feature>
<proteinExistence type="predicted"/>
<dbReference type="PANTHER" id="PTHR47197">
    <property type="entry name" value="PROTEIN NIRF"/>
    <property type="match status" value="1"/>
</dbReference>
<dbReference type="InterPro" id="IPR035952">
    <property type="entry name" value="Rhomboid-like_sf"/>
</dbReference>
<sequence>MREQPTSRPWLTIVLAVVNIAIFVLMWRAASYGDLSNPLLLDWGANFAPYTLTGQPWRLLTSAFLHGGWPHLLLNLYMLVVLGTVLERVGGSTRFGVTYLLSALGGSLASALWYGYHEVGGTSLAFGVALTTSAIRPVVSVGASGALMGLAGAAAALVLRRRREAGADAQVPINLAAVAQVIVLNLGSGFVISGIDQAAHVGGVIVGFVAGWLMYGGTRASRVVVPLALAVLGSAGMLAAAQRAGSDELQSWRVATDRALAHDAAKRQAQQQAAAIAAQIRDDEQHRPAPVSPEQAAGTVIPVGKAPYAMVMGPSGKRLYVTDNDANTLVVVDAQRQAVVRTIAGEPFATGLDGCPGNMCRGRGASGLYVSPDERYAYVASMREDGLVRIDLTSGAIVDGVTLGRFPRAIVASASHDRLFVLNSVDDTISVVSLTQWPQVLATLKLGDGDASGVDFGRQLSMWLSPDGKRLYAYAFEKSAIVAFDTATNAPVQTYPVDADFIEAKPGANGAGVWFYNASSVQWRDASTLAVRSAYPVCDTSMHRFDGSGDGSLIAVAGFDGKPLRVIKTATRRTVGEFPVAGGAGQVIFAPDRRTLFALGAAGTLSFLSMDRSLDYLQGTGDGEFLCAASADGSGDGGDAGDE</sequence>
<dbReference type="GO" id="GO:0016020">
    <property type="term" value="C:membrane"/>
    <property type="evidence" value="ECO:0007669"/>
    <property type="project" value="UniProtKB-SubCell"/>
</dbReference>
<dbReference type="GO" id="GO:0004252">
    <property type="term" value="F:serine-type endopeptidase activity"/>
    <property type="evidence" value="ECO:0007669"/>
    <property type="project" value="InterPro"/>
</dbReference>
<reference evidence="7 8" key="1">
    <citation type="submission" date="2015-12" db="EMBL/GenBank/DDBJ databases">
        <title>Diversity of Burkholderia near neighbor genomes.</title>
        <authorList>
            <person name="Sahl J."/>
            <person name="Wagner D."/>
            <person name="Keim P."/>
        </authorList>
    </citation>
    <scope>NUCLEOTIDE SEQUENCE [LARGE SCALE GENOMIC DNA]</scope>
    <source>
        <strain evidence="7 8">MSMB0783</strain>
    </source>
</reference>
<evidence type="ECO:0000256" key="5">
    <source>
        <dbReference type="SAM" id="Phobius"/>
    </source>
</evidence>
<feature type="transmembrane region" description="Helical" evidence="5">
    <location>
        <begin position="12"/>
        <end position="30"/>
    </location>
</feature>
<dbReference type="SUPFAM" id="SSF50969">
    <property type="entry name" value="YVTN repeat-like/Quinoprotein amine dehydrogenase"/>
    <property type="match status" value="1"/>
</dbReference>
<keyword evidence="7" id="KW-0645">Protease</keyword>
<dbReference type="SUPFAM" id="SSF144091">
    <property type="entry name" value="Rhomboid-like"/>
    <property type="match status" value="1"/>
</dbReference>
<feature type="transmembrane region" description="Helical" evidence="5">
    <location>
        <begin position="68"/>
        <end position="86"/>
    </location>
</feature>
<evidence type="ECO:0000313" key="7">
    <source>
        <dbReference type="EMBL" id="AOJ76272.1"/>
    </source>
</evidence>
<evidence type="ECO:0000256" key="4">
    <source>
        <dbReference type="ARBA" id="ARBA00023136"/>
    </source>
</evidence>
<dbReference type="Pfam" id="PF01694">
    <property type="entry name" value="Rhomboid"/>
    <property type="match status" value="1"/>
</dbReference>
<dbReference type="InterPro" id="IPR019405">
    <property type="entry name" value="Lactonase_7-beta_prop"/>
</dbReference>
<dbReference type="Gene3D" id="1.20.1540.10">
    <property type="entry name" value="Rhomboid-like"/>
    <property type="match status" value="1"/>
</dbReference>
<dbReference type="InterPro" id="IPR015943">
    <property type="entry name" value="WD40/YVTN_repeat-like_dom_sf"/>
</dbReference>
<dbReference type="Gene3D" id="2.130.10.10">
    <property type="entry name" value="YVTN repeat-like/Quinoprotein amine dehydrogenase"/>
    <property type="match status" value="3"/>
</dbReference>
<accession>A0A1B4LGG2</accession>
<dbReference type="InterPro" id="IPR022764">
    <property type="entry name" value="Peptidase_S54_rhomboid_dom"/>
</dbReference>
<dbReference type="InterPro" id="IPR011044">
    <property type="entry name" value="Quino_amine_DH_bsu"/>
</dbReference>
<evidence type="ECO:0000256" key="3">
    <source>
        <dbReference type="ARBA" id="ARBA00022989"/>
    </source>
</evidence>
<dbReference type="PANTHER" id="PTHR47197:SF3">
    <property type="entry name" value="DIHYDRO-HEME D1 DEHYDROGENASE"/>
    <property type="match status" value="1"/>
</dbReference>
<evidence type="ECO:0000259" key="6">
    <source>
        <dbReference type="Pfam" id="PF01694"/>
    </source>
</evidence>
<keyword evidence="7" id="KW-0378">Hydrolase</keyword>
<protein>
    <submittedName>
        <fullName evidence="7">Rhomboid family intramembrane serine protease</fullName>
    </submittedName>
</protein>
<keyword evidence="4 5" id="KW-0472">Membrane</keyword>
<gene>
    <name evidence="7" type="ORF">WJ35_03835</name>
</gene>
<dbReference type="RefSeq" id="WP_069239392.1">
    <property type="nucleotide sequence ID" value="NZ_CP013420.1"/>
</dbReference>
<dbReference type="Pfam" id="PF10282">
    <property type="entry name" value="Lactonase"/>
    <property type="match status" value="1"/>
</dbReference>
<evidence type="ECO:0000256" key="1">
    <source>
        <dbReference type="ARBA" id="ARBA00004141"/>
    </source>
</evidence>
<feature type="transmembrane region" description="Helical" evidence="5">
    <location>
        <begin position="198"/>
        <end position="216"/>
    </location>
</feature>
<organism evidence="7 8">
    <name type="scientific">Burkholderia ubonensis</name>
    <dbReference type="NCBI Taxonomy" id="101571"/>
    <lineage>
        <taxon>Bacteria</taxon>
        <taxon>Pseudomonadati</taxon>
        <taxon>Pseudomonadota</taxon>
        <taxon>Betaproteobacteria</taxon>
        <taxon>Burkholderiales</taxon>
        <taxon>Burkholderiaceae</taxon>
        <taxon>Burkholderia</taxon>
        <taxon>Burkholderia cepacia complex</taxon>
    </lineage>
</organism>
<dbReference type="AlphaFoldDB" id="A0A1B4LGG2"/>
<dbReference type="Proteomes" id="UP000243680">
    <property type="component" value="Chromosome 1"/>
</dbReference>
<feature type="transmembrane region" description="Helical" evidence="5">
    <location>
        <begin position="171"/>
        <end position="192"/>
    </location>
</feature>